<gene>
    <name evidence="2" type="ORF">G2W53_015352</name>
</gene>
<dbReference type="EMBL" id="JAAIUW010000005">
    <property type="protein sequence ID" value="KAF7833019.1"/>
    <property type="molecule type" value="Genomic_DNA"/>
</dbReference>
<comment type="caution">
    <text evidence="2">The sequence shown here is derived from an EMBL/GenBank/DDBJ whole genome shotgun (WGS) entry which is preliminary data.</text>
</comment>
<dbReference type="AlphaFoldDB" id="A0A834WV79"/>
<feature type="region of interest" description="Disordered" evidence="1">
    <location>
        <begin position="103"/>
        <end position="149"/>
    </location>
</feature>
<protein>
    <submittedName>
        <fullName evidence="2">Uncharacterized protein</fullName>
    </submittedName>
</protein>
<feature type="compositionally biased region" description="Polar residues" evidence="1">
    <location>
        <begin position="140"/>
        <end position="149"/>
    </location>
</feature>
<evidence type="ECO:0000256" key="1">
    <source>
        <dbReference type="SAM" id="MobiDB-lite"/>
    </source>
</evidence>
<evidence type="ECO:0000313" key="3">
    <source>
        <dbReference type="Proteomes" id="UP000634136"/>
    </source>
</evidence>
<dbReference type="Proteomes" id="UP000634136">
    <property type="component" value="Unassembled WGS sequence"/>
</dbReference>
<sequence>MTEQVVAVTTEHDPIDDMSIEARYKANEVSWGVSSESDQGMVIPNQEKGIKESIMMTQGVVQDEGQKGKKNTIGKGCLSTWKLVARGKENVVPMMEIKKRLFKDLTNGKGGSNNGEASNTKKARHESGEDESRSCKRISKTFTRSLMEG</sequence>
<proteinExistence type="predicted"/>
<keyword evidence="3" id="KW-1185">Reference proteome</keyword>
<organism evidence="2 3">
    <name type="scientific">Senna tora</name>
    <dbReference type="NCBI Taxonomy" id="362788"/>
    <lineage>
        <taxon>Eukaryota</taxon>
        <taxon>Viridiplantae</taxon>
        <taxon>Streptophyta</taxon>
        <taxon>Embryophyta</taxon>
        <taxon>Tracheophyta</taxon>
        <taxon>Spermatophyta</taxon>
        <taxon>Magnoliopsida</taxon>
        <taxon>eudicotyledons</taxon>
        <taxon>Gunneridae</taxon>
        <taxon>Pentapetalae</taxon>
        <taxon>rosids</taxon>
        <taxon>fabids</taxon>
        <taxon>Fabales</taxon>
        <taxon>Fabaceae</taxon>
        <taxon>Caesalpinioideae</taxon>
        <taxon>Cassia clade</taxon>
        <taxon>Senna</taxon>
    </lineage>
</organism>
<reference evidence="2" key="1">
    <citation type="submission" date="2020-09" db="EMBL/GenBank/DDBJ databases">
        <title>Genome-Enabled Discovery of Anthraquinone Biosynthesis in Senna tora.</title>
        <authorList>
            <person name="Kang S.-H."/>
            <person name="Pandey R.P."/>
            <person name="Lee C.-M."/>
            <person name="Sim J.-S."/>
            <person name="Jeong J.-T."/>
            <person name="Choi B.-S."/>
            <person name="Jung M."/>
            <person name="Ginzburg D."/>
            <person name="Zhao K."/>
            <person name="Won S.Y."/>
            <person name="Oh T.-J."/>
            <person name="Yu Y."/>
            <person name="Kim N.-H."/>
            <person name="Lee O.R."/>
            <person name="Lee T.-H."/>
            <person name="Bashyal P."/>
            <person name="Kim T.-S."/>
            <person name="Lee W.-H."/>
            <person name="Kawkins C."/>
            <person name="Kim C.-K."/>
            <person name="Kim J.S."/>
            <person name="Ahn B.O."/>
            <person name="Rhee S.Y."/>
            <person name="Sohng J.K."/>
        </authorList>
    </citation>
    <scope>NUCLEOTIDE SEQUENCE</scope>
    <source>
        <tissue evidence="2">Leaf</tissue>
    </source>
</reference>
<evidence type="ECO:0000313" key="2">
    <source>
        <dbReference type="EMBL" id="KAF7833019.1"/>
    </source>
</evidence>
<accession>A0A834WV79</accession>
<feature type="compositionally biased region" description="Basic and acidic residues" evidence="1">
    <location>
        <begin position="125"/>
        <end position="134"/>
    </location>
</feature>
<name>A0A834WV79_9FABA</name>